<sequence>MAVWQDVITGSSKKELVLSVERAVSLGTLAPGQPLPSVRMLARHLGVSATTVVGAVAELRQRGVIVTNERRTSVIAPVPPLKLATAARAVPPPAPRGVDLGHGGPDRALLPAARAALRAVAEESATPRLYGQPTIDAELRDLVLPGFGDLGIQIDADHVGVTSGALDLVERALLVSCRPGDRVVVEDPGYPDVFDLLRAAGLQPLPVAVDDEGLRPAALDAALRQGATALIHTPSAQNPFGSCLTERRARELSAVLAEWPDLVVIEDHHLSLVEPPRVTLAGRVRRWAVARSMAKSLGPDLRLAVVAAEPHLFARVFGRQALGPGWVSHVLQRTVVHLLRDPAVQERLRRAGDAYEARRTALLTELSARGIEAHGMTGLNVWVPVTEEGATALDLSHRGWVVSPGGAYRMRSAPGLRVTTSTLDVAEVPRLADDIAYALRPRTARSG</sequence>
<dbReference type="CDD" id="cd00609">
    <property type="entry name" value="AAT_like"/>
    <property type="match status" value="1"/>
</dbReference>
<keyword evidence="8" id="KW-1185">Reference proteome</keyword>
<comment type="caution">
    <text evidence="7">The sequence shown here is derived from an EMBL/GenBank/DDBJ whole genome shotgun (WGS) entry which is preliminary data.</text>
</comment>
<dbReference type="SUPFAM" id="SSF53383">
    <property type="entry name" value="PLP-dependent transferases"/>
    <property type="match status" value="1"/>
</dbReference>
<dbReference type="Gene3D" id="3.40.640.10">
    <property type="entry name" value="Type I PLP-dependent aspartate aminotransferase-like (Major domain)"/>
    <property type="match status" value="1"/>
</dbReference>
<dbReference type="GO" id="GO:0030170">
    <property type="term" value="F:pyridoxal phosphate binding"/>
    <property type="evidence" value="ECO:0007669"/>
    <property type="project" value="InterPro"/>
</dbReference>
<comment type="similarity">
    <text evidence="1">In the C-terminal section; belongs to the class-I pyridoxal-phosphate-dependent aminotransferase family.</text>
</comment>
<dbReference type="PANTHER" id="PTHR46577">
    <property type="entry name" value="HTH-TYPE TRANSCRIPTIONAL REGULATORY PROTEIN GABR"/>
    <property type="match status" value="1"/>
</dbReference>
<evidence type="ECO:0000256" key="4">
    <source>
        <dbReference type="ARBA" id="ARBA00023125"/>
    </source>
</evidence>
<dbReference type="Pfam" id="PF00392">
    <property type="entry name" value="GntR"/>
    <property type="match status" value="1"/>
</dbReference>
<dbReference type="RefSeq" id="WP_203983098.1">
    <property type="nucleotide sequence ID" value="NZ_BOOU01000019.1"/>
</dbReference>
<dbReference type="EMBL" id="BOOU01000019">
    <property type="protein sequence ID" value="GII76465.1"/>
    <property type="molecule type" value="Genomic_DNA"/>
</dbReference>
<evidence type="ECO:0000256" key="1">
    <source>
        <dbReference type="ARBA" id="ARBA00005384"/>
    </source>
</evidence>
<protein>
    <submittedName>
        <fullName evidence="7">GntR family transcriptional regulator</fullName>
    </submittedName>
</protein>
<feature type="domain" description="HTH gntR-type" evidence="6">
    <location>
        <begin position="10"/>
        <end position="78"/>
    </location>
</feature>
<evidence type="ECO:0000256" key="3">
    <source>
        <dbReference type="ARBA" id="ARBA00023015"/>
    </source>
</evidence>
<keyword evidence="4" id="KW-0238">DNA-binding</keyword>
<keyword evidence="2" id="KW-0663">Pyridoxal phosphate</keyword>
<dbReference type="Pfam" id="PF00155">
    <property type="entry name" value="Aminotran_1_2"/>
    <property type="match status" value="1"/>
</dbReference>
<dbReference type="InterPro" id="IPR004839">
    <property type="entry name" value="Aminotransferase_I/II_large"/>
</dbReference>
<dbReference type="PANTHER" id="PTHR46577:SF1">
    <property type="entry name" value="HTH-TYPE TRANSCRIPTIONAL REGULATORY PROTEIN GABR"/>
    <property type="match status" value="1"/>
</dbReference>
<evidence type="ECO:0000313" key="8">
    <source>
        <dbReference type="Proteomes" id="UP000655287"/>
    </source>
</evidence>
<dbReference type="GO" id="GO:0003700">
    <property type="term" value="F:DNA-binding transcription factor activity"/>
    <property type="evidence" value="ECO:0007669"/>
    <property type="project" value="InterPro"/>
</dbReference>
<evidence type="ECO:0000259" key="6">
    <source>
        <dbReference type="PROSITE" id="PS50949"/>
    </source>
</evidence>
<dbReference type="InterPro" id="IPR036390">
    <property type="entry name" value="WH_DNA-bd_sf"/>
</dbReference>
<dbReference type="SMART" id="SM00345">
    <property type="entry name" value="HTH_GNTR"/>
    <property type="match status" value="1"/>
</dbReference>
<dbReference type="PROSITE" id="PS50949">
    <property type="entry name" value="HTH_GNTR"/>
    <property type="match status" value="1"/>
</dbReference>
<dbReference type="AlphaFoldDB" id="A0A919R137"/>
<evidence type="ECO:0000256" key="5">
    <source>
        <dbReference type="ARBA" id="ARBA00023163"/>
    </source>
</evidence>
<evidence type="ECO:0000256" key="2">
    <source>
        <dbReference type="ARBA" id="ARBA00022898"/>
    </source>
</evidence>
<evidence type="ECO:0000313" key="7">
    <source>
        <dbReference type="EMBL" id="GII76465.1"/>
    </source>
</evidence>
<dbReference type="GO" id="GO:0003677">
    <property type="term" value="F:DNA binding"/>
    <property type="evidence" value="ECO:0007669"/>
    <property type="project" value="UniProtKB-KW"/>
</dbReference>
<dbReference type="InterPro" id="IPR051446">
    <property type="entry name" value="HTH_trans_reg/aminotransferase"/>
</dbReference>
<dbReference type="SUPFAM" id="SSF46785">
    <property type="entry name" value="Winged helix' DNA-binding domain"/>
    <property type="match status" value="1"/>
</dbReference>
<reference evidence="7" key="1">
    <citation type="submission" date="2021-01" db="EMBL/GenBank/DDBJ databases">
        <title>Whole genome shotgun sequence of Sphaerisporangium rufum NBRC 109079.</title>
        <authorList>
            <person name="Komaki H."/>
            <person name="Tamura T."/>
        </authorList>
    </citation>
    <scope>NUCLEOTIDE SEQUENCE</scope>
    <source>
        <strain evidence="7">NBRC 109079</strain>
    </source>
</reference>
<keyword evidence="5" id="KW-0804">Transcription</keyword>
<dbReference type="InterPro" id="IPR015421">
    <property type="entry name" value="PyrdxlP-dep_Trfase_major"/>
</dbReference>
<keyword evidence="3" id="KW-0805">Transcription regulation</keyword>
<name>A0A919R137_9ACTN</name>
<dbReference type="Gene3D" id="1.10.10.10">
    <property type="entry name" value="Winged helix-like DNA-binding domain superfamily/Winged helix DNA-binding domain"/>
    <property type="match status" value="1"/>
</dbReference>
<dbReference type="InterPro" id="IPR000524">
    <property type="entry name" value="Tscrpt_reg_HTH_GntR"/>
</dbReference>
<dbReference type="InterPro" id="IPR036388">
    <property type="entry name" value="WH-like_DNA-bd_sf"/>
</dbReference>
<dbReference type="Proteomes" id="UP000655287">
    <property type="component" value="Unassembled WGS sequence"/>
</dbReference>
<proteinExistence type="inferred from homology"/>
<organism evidence="7 8">
    <name type="scientific">Sphaerisporangium rufum</name>
    <dbReference type="NCBI Taxonomy" id="1381558"/>
    <lineage>
        <taxon>Bacteria</taxon>
        <taxon>Bacillati</taxon>
        <taxon>Actinomycetota</taxon>
        <taxon>Actinomycetes</taxon>
        <taxon>Streptosporangiales</taxon>
        <taxon>Streptosporangiaceae</taxon>
        <taxon>Sphaerisporangium</taxon>
    </lineage>
</organism>
<accession>A0A919R137</accession>
<gene>
    <name evidence="7" type="ORF">Sru01_14470</name>
</gene>
<dbReference type="InterPro" id="IPR015424">
    <property type="entry name" value="PyrdxlP-dep_Trfase"/>
</dbReference>